<dbReference type="Proteomes" id="UP000532373">
    <property type="component" value="Unassembled WGS sequence"/>
</dbReference>
<reference evidence="1 2" key="1">
    <citation type="submission" date="2020-08" db="EMBL/GenBank/DDBJ databases">
        <title>Genomic Encyclopedia of Type Strains, Phase IV (KMG-IV): sequencing the most valuable type-strain genomes for metagenomic binning, comparative biology and taxonomic classification.</title>
        <authorList>
            <person name="Goeker M."/>
        </authorList>
    </citation>
    <scope>NUCLEOTIDE SEQUENCE [LARGE SCALE GENOMIC DNA]</scope>
    <source>
        <strain evidence="1 2">DSM 17454</strain>
    </source>
</reference>
<gene>
    <name evidence="1" type="ORF">HNQ96_002015</name>
</gene>
<organism evidence="1 2">
    <name type="scientific">Aminobacter carboxidus</name>
    <dbReference type="NCBI Taxonomy" id="376165"/>
    <lineage>
        <taxon>Bacteria</taxon>
        <taxon>Pseudomonadati</taxon>
        <taxon>Pseudomonadota</taxon>
        <taxon>Alphaproteobacteria</taxon>
        <taxon>Hyphomicrobiales</taxon>
        <taxon>Phyllobacteriaceae</taxon>
        <taxon>Aminobacter</taxon>
    </lineage>
</organism>
<dbReference type="EMBL" id="JACHGI010000003">
    <property type="protein sequence ID" value="MBB6466150.1"/>
    <property type="molecule type" value="Genomic_DNA"/>
</dbReference>
<accession>A0A8E2BDU2</accession>
<feature type="non-terminal residue" evidence="1">
    <location>
        <position position="1"/>
    </location>
</feature>
<protein>
    <submittedName>
        <fullName evidence="1">Uncharacterized protein</fullName>
    </submittedName>
</protein>
<evidence type="ECO:0000313" key="2">
    <source>
        <dbReference type="Proteomes" id="UP000532373"/>
    </source>
</evidence>
<name>A0A8E2BDU2_9HYPH</name>
<sequence length="45" mass="4821">PCRGLSCLNTATRIPTVSFPHSLYTKLNTQDPRVSASLRSCSALG</sequence>
<evidence type="ECO:0000313" key="1">
    <source>
        <dbReference type="EMBL" id="MBB6466150.1"/>
    </source>
</evidence>
<comment type="caution">
    <text evidence="1">The sequence shown here is derived from an EMBL/GenBank/DDBJ whole genome shotgun (WGS) entry which is preliminary data.</text>
</comment>
<proteinExistence type="predicted"/>
<dbReference type="AlphaFoldDB" id="A0A8E2BDU2"/>